<protein>
    <recommendedName>
        <fullName evidence="3">Spore coat protein</fullName>
    </recommendedName>
</protein>
<comment type="caution">
    <text evidence="1">The sequence shown here is derived from an EMBL/GenBank/DDBJ whole genome shotgun (WGS) entry which is preliminary data.</text>
</comment>
<dbReference type="RefSeq" id="WP_205185200.1">
    <property type="nucleotide sequence ID" value="NZ_JAFBFC010000002.1"/>
</dbReference>
<accession>A0ABS2QTT8</accession>
<dbReference type="Proteomes" id="UP000809829">
    <property type="component" value="Unassembled WGS sequence"/>
</dbReference>
<gene>
    <name evidence="1" type="ORF">JOC83_001176</name>
</gene>
<keyword evidence="2" id="KW-1185">Reference proteome</keyword>
<organism evidence="1 2">
    <name type="scientific">Priestia iocasae</name>
    <dbReference type="NCBI Taxonomy" id="2291674"/>
    <lineage>
        <taxon>Bacteria</taxon>
        <taxon>Bacillati</taxon>
        <taxon>Bacillota</taxon>
        <taxon>Bacilli</taxon>
        <taxon>Bacillales</taxon>
        <taxon>Bacillaceae</taxon>
        <taxon>Priestia</taxon>
    </lineage>
</organism>
<sequence>MYYRPKKKCHRCYPYYYHCCYYYYHCCYPYPPKSQWSYYENGGNNSSQFLGSDQTGPFDDEM</sequence>
<evidence type="ECO:0000313" key="1">
    <source>
        <dbReference type="EMBL" id="MBM7702342.1"/>
    </source>
</evidence>
<reference evidence="1 2" key="1">
    <citation type="submission" date="2021-01" db="EMBL/GenBank/DDBJ databases">
        <title>Genomic Encyclopedia of Type Strains, Phase IV (KMG-IV): sequencing the most valuable type-strain genomes for metagenomic binning, comparative biology and taxonomic classification.</title>
        <authorList>
            <person name="Goeker M."/>
        </authorList>
    </citation>
    <scope>NUCLEOTIDE SEQUENCE [LARGE SCALE GENOMIC DNA]</scope>
    <source>
        <strain evidence="1 2">DSM 104297</strain>
    </source>
</reference>
<evidence type="ECO:0000313" key="2">
    <source>
        <dbReference type="Proteomes" id="UP000809829"/>
    </source>
</evidence>
<evidence type="ECO:0008006" key="3">
    <source>
        <dbReference type="Google" id="ProtNLM"/>
    </source>
</evidence>
<dbReference type="EMBL" id="JAFBFC010000002">
    <property type="protein sequence ID" value="MBM7702342.1"/>
    <property type="molecule type" value="Genomic_DNA"/>
</dbReference>
<name>A0ABS2QTT8_9BACI</name>
<proteinExistence type="predicted"/>